<comment type="caution">
    <text evidence="2">The sequence shown here is derived from an EMBL/GenBank/DDBJ whole genome shotgun (WGS) entry which is preliminary data.</text>
</comment>
<keyword evidence="3" id="KW-1185">Reference proteome</keyword>
<protein>
    <submittedName>
        <fullName evidence="2">Uncharacterized protein</fullName>
    </submittedName>
</protein>
<keyword evidence="1" id="KW-0812">Transmembrane</keyword>
<evidence type="ECO:0000313" key="3">
    <source>
        <dbReference type="Proteomes" id="UP001494902"/>
    </source>
</evidence>
<sequence length="76" mass="8038">MTNWLRTIVGNRASRIAVMLVALAFLGAFALLESAELVTRGPAVATVGVVLFVLVALPVGLAVGRRADRALGRDHR</sequence>
<keyword evidence="1" id="KW-1133">Transmembrane helix</keyword>
<reference evidence="2 3" key="1">
    <citation type="submission" date="2024-03" db="EMBL/GenBank/DDBJ databases">
        <title>Draft genome sequence of Pseudonocardia nematodicida JCM 31783.</title>
        <authorList>
            <person name="Butdee W."/>
            <person name="Duangmal K."/>
        </authorList>
    </citation>
    <scope>NUCLEOTIDE SEQUENCE [LARGE SCALE GENOMIC DNA]</scope>
    <source>
        <strain evidence="2 3">JCM 31783</strain>
    </source>
</reference>
<dbReference type="Proteomes" id="UP001494902">
    <property type="component" value="Unassembled WGS sequence"/>
</dbReference>
<name>A0ABV1K4Y4_9PSEU</name>
<proteinExistence type="predicted"/>
<evidence type="ECO:0000313" key="2">
    <source>
        <dbReference type="EMBL" id="MEQ3548878.1"/>
    </source>
</evidence>
<dbReference type="EMBL" id="JBEDNQ010000001">
    <property type="protein sequence ID" value="MEQ3548878.1"/>
    <property type="molecule type" value="Genomic_DNA"/>
</dbReference>
<accession>A0ABV1K4Y4</accession>
<evidence type="ECO:0000256" key="1">
    <source>
        <dbReference type="SAM" id="Phobius"/>
    </source>
</evidence>
<feature type="transmembrane region" description="Helical" evidence="1">
    <location>
        <begin position="44"/>
        <end position="63"/>
    </location>
</feature>
<keyword evidence="1" id="KW-0472">Membrane</keyword>
<dbReference type="RefSeq" id="WP_349295974.1">
    <property type="nucleotide sequence ID" value="NZ_JBEDNQ010000001.1"/>
</dbReference>
<organism evidence="2 3">
    <name type="scientific">Pseudonocardia nematodicida</name>
    <dbReference type="NCBI Taxonomy" id="1206997"/>
    <lineage>
        <taxon>Bacteria</taxon>
        <taxon>Bacillati</taxon>
        <taxon>Actinomycetota</taxon>
        <taxon>Actinomycetes</taxon>
        <taxon>Pseudonocardiales</taxon>
        <taxon>Pseudonocardiaceae</taxon>
        <taxon>Pseudonocardia</taxon>
    </lineage>
</organism>
<gene>
    <name evidence="2" type="ORF">WIS52_00215</name>
</gene>